<accession>A0A8C4ICQ2</accession>
<sequence length="71" mass="8182">MKPQSHAQLVQLASILHREAHSKWTQVAPWSPCIKRQHLPSRHRCEGFSCFKWITPVCHCDYTLLAGTATR</sequence>
<name>A0A8C4ICQ2_DICLA</name>
<keyword evidence="2" id="KW-1185">Reference proteome</keyword>
<reference evidence="1" key="1">
    <citation type="submission" date="2025-08" db="UniProtKB">
        <authorList>
            <consortium name="Ensembl"/>
        </authorList>
    </citation>
    <scope>IDENTIFICATION</scope>
</reference>
<evidence type="ECO:0000313" key="2">
    <source>
        <dbReference type="Proteomes" id="UP000694389"/>
    </source>
</evidence>
<protein>
    <submittedName>
        <fullName evidence="1">Uncharacterized protein</fullName>
    </submittedName>
</protein>
<reference evidence="1" key="2">
    <citation type="submission" date="2025-09" db="UniProtKB">
        <authorList>
            <consortium name="Ensembl"/>
        </authorList>
    </citation>
    <scope>IDENTIFICATION</scope>
</reference>
<dbReference type="Ensembl" id="ENSDLAT00005059278.2">
    <property type="protein sequence ID" value="ENSDLAP00005055844.1"/>
    <property type="gene ID" value="ENSDLAG00005023769.2"/>
</dbReference>
<dbReference type="AlphaFoldDB" id="A0A8C4ICQ2"/>
<dbReference type="Proteomes" id="UP000694389">
    <property type="component" value="Unassembled WGS sequence"/>
</dbReference>
<organism evidence="1 2">
    <name type="scientific">Dicentrarchus labrax</name>
    <name type="common">European seabass</name>
    <name type="synonym">Morone labrax</name>
    <dbReference type="NCBI Taxonomy" id="13489"/>
    <lineage>
        <taxon>Eukaryota</taxon>
        <taxon>Metazoa</taxon>
        <taxon>Chordata</taxon>
        <taxon>Craniata</taxon>
        <taxon>Vertebrata</taxon>
        <taxon>Euteleostomi</taxon>
        <taxon>Actinopterygii</taxon>
        <taxon>Neopterygii</taxon>
        <taxon>Teleostei</taxon>
        <taxon>Neoteleostei</taxon>
        <taxon>Acanthomorphata</taxon>
        <taxon>Eupercaria</taxon>
        <taxon>Moronidae</taxon>
        <taxon>Dicentrarchus</taxon>
    </lineage>
</organism>
<evidence type="ECO:0000313" key="1">
    <source>
        <dbReference type="Ensembl" id="ENSDLAP00005055844.1"/>
    </source>
</evidence>
<proteinExistence type="predicted"/>